<evidence type="ECO:0000256" key="3">
    <source>
        <dbReference type="ARBA" id="ARBA00005667"/>
    </source>
</evidence>
<evidence type="ECO:0000256" key="14">
    <source>
        <dbReference type="ARBA" id="ARBA00032688"/>
    </source>
</evidence>
<dbReference type="PANTHER" id="PTHR15082:SF2">
    <property type="entry name" value="NADH DEHYDROGENASE [UBIQUINONE] 1 BETA SUBCOMPLEX SUBUNIT 3"/>
    <property type="match status" value="1"/>
</dbReference>
<evidence type="ECO:0000256" key="8">
    <source>
        <dbReference type="ARBA" id="ARBA00022792"/>
    </source>
</evidence>
<dbReference type="STRING" id="8496.A0A151N9V2"/>
<evidence type="ECO:0000256" key="2">
    <source>
        <dbReference type="ARBA" id="ARBA00004298"/>
    </source>
</evidence>
<evidence type="ECO:0000256" key="12">
    <source>
        <dbReference type="ARBA" id="ARBA00023136"/>
    </source>
</evidence>
<keyword evidence="8" id="KW-0999">Mitochondrion inner membrane</keyword>
<evidence type="ECO:0000256" key="13">
    <source>
        <dbReference type="ARBA" id="ARBA00030217"/>
    </source>
</evidence>
<sequence>MLSQPLAPRNLPACLPEGRGADSFQYFDSSSLTDCIGDCTVVLNHKTGFPNQPLGLGSRKFLWLDVQEKLARRGLKDPWGRNEAWRYMGGYAKPVTLLDVATKGLKWGFAAFVIALGIEYALYPPKKNGGHH</sequence>
<keyword evidence="7" id="KW-0812">Transmembrane</keyword>
<keyword evidence="11" id="KW-0496">Mitochondrion</keyword>
<dbReference type="Pfam" id="PF08122">
    <property type="entry name" value="NDUF_B12"/>
    <property type="match status" value="1"/>
</dbReference>
<dbReference type="eggNOG" id="KOG4631">
    <property type="taxonomic scope" value="Eukaryota"/>
</dbReference>
<accession>A0A151N9V2</accession>
<evidence type="ECO:0000256" key="10">
    <source>
        <dbReference type="ARBA" id="ARBA00022989"/>
    </source>
</evidence>
<keyword evidence="10" id="KW-1133">Transmembrane helix</keyword>
<gene>
    <name evidence="15" type="primary">NDUFB3</name>
    <name evidence="15" type="ORF">Y1Q_0008766</name>
</gene>
<dbReference type="InterPro" id="IPR012576">
    <property type="entry name" value="NDUFB3"/>
</dbReference>
<evidence type="ECO:0000256" key="6">
    <source>
        <dbReference type="ARBA" id="ARBA00022660"/>
    </source>
</evidence>
<evidence type="ECO:0000256" key="5">
    <source>
        <dbReference type="ARBA" id="ARBA00022448"/>
    </source>
</evidence>
<keyword evidence="9" id="KW-0249">Electron transport</keyword>
<evidence type="ECO:0000256" key="4">
    <source>
        <dbReference type="ARBA" id="ARBA00018680"/>
    </source>
</evidence>
<name>A0A151N9V2_ALLMI</name>
<evidence type="ECO:0000256" key="9">
    <source>
        <dbReference type="ARBA" id="ARBA00022982"/>
    </source>
</evidence>
<comment type="function">
    <text evidence="1">Accessory subunit of the mitochondrial membrane respiratory chain NADH dehydrogenase (Complex I), that is believed not to be involved in catalysis. Complex I functions in the transfer of electrons from NADH to the respiratory chain. The immediate electron acceptor for the enzyme is believed to be ubiquinone.</text>
</comment>
<comment type="subcellular location">
    <subcellularLocation>
        <location evidence="2">Mitochondrion inner membrane</location>
        <topology evidence="2">Single-pass membrane protein</topology>
        <orientation evidence="2">Matrix side</orientation>
    </subcellularLocation>
</comment>
<protein>
    <recommendedName>
        <fullName evidence="4">NADH dehydrogenase [ubiquinone] 1 beta subcomplex subunit 3</fullName>
    </recommendedName>
    <alternativeName>
        <fullName evidence="13">Complex I-B12</fullName>
    </alternativeName>
    <alternativeName>
        <fullName evidence="14">NADH-ubiquinone oxidoreductase B12 subunit</fullName>
    </alternativeName>
</protein>
<keyword evidence="12" id="KW-0472">Membrane</keyword>
<evidence type="ECO:0000256" key="7">
    <source>
        <dbReference type="ARBA" id="ARBA00022692"/>
    </source>
</evidence>
<evidence type="ECO:0000256" key="1">
    <source>
        <dbReference type="ARBA" id="ARBA00003195"/>
    </source>
</evidence>
<keyword evidence="5" id="KW-0813">Transport</keyword>
<organism evidence="15 16">
    <name type="scientific">Alligator mississippiensis</name>
    <name type="common">American alligator</name>
    <dbReference type="NCBI Taxonomy" id="8496"/>
    <lineage>
        <taxon>Eukaryota</taxon>
        <taxon>Metazoa</taxon>
        <taxon>Chordata</taxon>
        <taxon>Craniata</taxon>
        <taxon>Vertebrata</taxon>
        <taxon>Euteleostomi</taxon>
        <taxon>Archelosauria</taxon>
        <taxon>Archosauria</taxon>
        <taxon>Crocodylia</taxon>
        <taxon>Alligatoridae</taxon>
        <taxon>Alligatorinae</taxon>
        <taxon>Alligator</taxon>
    </lineage>
</organism>
<comment type="caution">
    <text evidence="15">The sequence shown here is derived from an EMBL/GenBank/DDBJ whole genome shotgun (WGS) entry which is preliminary data.</text>
</comment>
<dbReference type="GO" id="GO:0005743">
    <property type="term" value="C:mitochondrial inner membrane"/>
    <property type="evidence" value="ECO:0007669"/>
    <property type="project" value="UniProtKB-SubCell"/>
</dbReference>
<dbReference type="GO" id="GO:0022900">
    <property type="term" value="P:electron transport chain"/>
    <property type="evidence" value="ECO:0007669"/>
    <property type="project" value="InterPro"/>
</dbReference>
<keyword evidence="16" id="KW-1185">Reference proteome</keyword>
<keyword evidence="6" id="KW-0679">Respiratory chain</keyword>
<reference evidence="15 16" key="1">
    <citation type="journal article" date="2012" name="Genome Biol.">
        <title>Sequencing three crocodilian genomes to illuminate the evolution of archosaurs and amniotes.</title>
        <authorList>
            <person name="St John J.A."/>
            <person name="Braun E.L."/>
            <person name="Isberg S.R."/>
            <person name="Miles L.G."/>
            <person name="Chong A.Y."/>
            <person name="Gongora J."/>
            <person name="Dalzell P."/>
            <person name="Moran C."/>
            <person name="Bed'hom B."/>
            <person name="Abzhanov A."/>
            <person name="Burgess S.C."/>
            <person name="Cooksey A.M."/>
            <person name="Castoe T.A."/>
            <person name="Crawford N.G."/>
            <person name="Densmore L.D."/>
            <person name="Drew J.C."/>
            <person name="Edwards S.V."/>
            <person name="Faircloth B.C."/>
            <person name="Fujita M.K."/>
            <person name="Greenwold M.J."/>
            <person name="Hoffmann F.G."/>
            <person name="Howard J.M."/>
            <person name="Iguchi T."/>
            <person name="Janes D.E."/>
            <person name="Khan S.Y."/>
            <person name="Kohno S."/>
            <person name="de Koning A.J."/>
            <person name="Lance S.L."/>
            <person name="McCarthy F.M."/>
            <person name="McCormack J.E."/>
            <person name="Merchant M.E."/>
            <person name="Peterson D.G."/>
            <person name="Pollock D.D."/>
            <person name="Pourmand N."/>
            <person name="Raney B.J."/>
            <person name="Roessler K.A."/>
            <person name="Sanford J.R."/>
            <person name="Sawyer R.H."/>
            <person name="Schmidt C.J."/>
            <person name="Triplett E.W."/>
            <person name="Tuberville T.D."/>
            <person name="Venegas-Anaya M."/>
            <person name="Howard J.T."/>
            <person name="Jarvis E.D."/>
            <person name="Guillette L.J.Jr."/>
            <person name="Glenn T.C."/>
            <person name="Green R.E."/>
            <person name="Ray D.A."/>
        </authorList>
    </citation>
    <scope>NUCLEOTIDE SEQUENCE [LARGE SCALE GENOMIC DNA]</scope>
    <source>
        <strain evidence="15">KSC_2009_1</strain>
    </source>
</reference>
<evidence type="ECO:0000256" key="11">
    <source>
        <dbReference type="ARBA" id="ARBA00023128"/>
    </source>
</evidence>
<dbReference type="Proteomes" id="UP000050525">
    <property type="component" value="Unassembled WGS sequence"/>
</dbReference>
<proteinExistence type="inferred from homology"/>
<dbReference type="PANTHER" id="PTHR15082">
    <property type="entry name" value="NADH-UBIQUINONE OXIDOREDUCTASE B12 SUBUNIT"/>
    <property type="match status" value="1"/>
</dbReference>
<evidence type="ECO:0000313" key="15">
    <source>
        <dbReference type="EMBL" id="KYO33612.1"/>
    </source>
</evidence>
<evidence type="ECO:0000313" key="16">
    <source>
        <dbReference type="Proteomes" id="UP000050525"/>
    </source>
</evidence>
<dbReference type="AlphaFoldDB" id="A0A151N9V2"/>
<dbReference type="GO" id="GO:0032981">
    <property type="term" value="P:mitochondrial respiratory chain complex I assembly"/>
    <property type="evidence" value="ECO:0007669"/>
    <property type="project" value="TreeGrafter"/>
</dbReference>
<dbReference type="EMBL" id="AKHW03003682">
    <property type="protein sequence ID" value="KYO33612.1"/>
    <property type="molecule type" value="Genomic_DNA"/>
</dbReference>
<comment type="similarity">
    <text evidence="3">Belongs to the complex I NDUFB3 subunit family.</text>
</comment>